<sequence length="113" mass="12585">MHIHRLPPNARGDLLAEAHNLRKVVSRGLLGFILLKPPVSNGSCALSIQIFGCQTGKWFENPFKSQSGKCFIPDDEKNGKSERSLSEHLFIHFFGRDVIDVVVTCKTLKKGIP</sequence>
<dbReference type="AlphaFoldDB" id="A0AAV4RCV2"/>
<evidence type="ECO:0000313" key="2">
    <source>
        <dbReference type="Proteomes" id="UP001054945"/>
    </source>
</evidence>
<dbReference type="EMBL" id="BPLR01007636">
    <property type="protein sequence ID" value="GIY18516.1"/>
    <property type="molecule type" value="Genomic_DNA"/>
</dbReference>
<keyword evidence="2" id="KW-1185">Reference proteome</keyword>
<dbReference type="Proteomes" id="UP001054945">
    <property type="component" value="Unassembled WGS sequence"/>
</dbReference>
<comment type="caution">
    <text evidence="1">The sequence shown here is derived from an EMBL/GenBank/DDBJ whole genome shotgun (WGS) entry which is preliminary data.</text>
</comment>
<name>A0AAV4RCV2_CAEEX</name>
<organism evidence="1 2">
    <name type="scientific">Caerostris extrusa</name>
    <name type="common">Bark spider</name>
    <name type="synonym">Caerostris bankana</name>
    <dbReference type="NCBI Taxonomy" id="172846"/>
    <lineage>
        <taxon>Eukaryota</taxon>
        <taxon>Metazoa</taxon>
        <taxon>Ecdysozoa</taxon>
        <taxon>Arthropoda</taxon>
        <taxon>Chelicerata</taxon>
        <taxon>Arachnida</taxon>
        <taxon>Araneae</taxon>
        <taxon>Araneomorphae</taxon>
        <taxon>Entelegynae</taxon>
        <taxon>Araneoidea</taxon>
        <taxon>Araneidae</taxon>
        <taxon>Caerostris</taxon>
    </lineage>
</organism>
<reference evidence="1 2" key="1">
    <citation type="submission" date="2021-06" db="EMBL/GenBank/DDBJ databases">
        <title>Caerostris extrusa draft genome.</title>
        <authorList>
            <person name="Kono N."/>
            <person name="Arakawa K."/>
        </authorList>
    </citation>
    <scope>NUCLEOTIDE SEQUENCE [LARGE SCALE GENOMIC DNA]</scope>
</reference>
<proteinExistence type="predicted"/>
<accession>A0AAV4RCV2</accession>
<evidence type="ECO:0000313" key="1">
    <source>
        <dbReference type="EMBL" id="GIY18516.1"/>
    </source>
</evidence>
<gene>
    <name evidence="1" type="ORF">CEXT_570941</name>
</gene>
<protein>
    <submittedName>
        <fullName evidence="1">Uncharacterized protein</fullName>
    </submittedName>
</protein>